<keyword evidence="2" id="KW-1185">Reference proteome</keyword>
<dbReference type="Proteomes" id="UP000763641">
    <property type="component" value="Unassembled WGS sequence"/>
</dbReference>
<sequence>MTDSITQHLSLSVEWPAGARPPAWNLARTRDMAKALAQVHPLFAELSPRGRGGSFETMEAMPLVDDLTVEQWLDLARLHGRRSDADPGTTIVFWNRRRAEGEAQLVEIHYDQPGGPAHPRLPRRPNEIRFPALPPQMQARDTLLSLIGACIDAFDAYRADVAWLMQAPVRPMEPARSTLAYRLLWLGEGVAFPEDAEARYRYPADHPEPEGSDPWRVGTLYRWPDADLEASVR</sequence>
<proteinExistence type="predicted"/>
<accession>A0ABS2DD31</accession>
<evidence type="ECO:0000313" key="1">
    <source>
        <dbReference type="EMBL" id="MBM6578433.1"/>
    </source>
</evidence>
<protein>
    <submittedName>
        <fullName evidence="1">Uncharacterized protein</fullName>
    </submittedName>
</protein>
<organism evidence="1 2">
    <name type="scientific">Sphingomonas longa</name>
    <dbReference type="NCBI Taxonomy" id="2778730"/>
    <lineage>
        <taxon>Bacteria</taxon>
        <taxon>Pseudomonadati</taxon>
        <taxon>Pseudomonadota</taxon>
        <taxon>Alphaproteobacteria</taxon>
        <taxon>Sphingomonadales</taxon>
        <taxon>Sphingomonadaceae</taxon>
        <taxon>Sphingomonas</taxon>
    </lineage>
</organism>
<dbReference type="RefSeq" id="WP_204200529.1">
    <property type="nucleotide sequence ID" value="NZ_JAFEMC010000008.1"/>
</dbReference>
<gene>
    <name evidence="1" type="ORF">ILT43_18795</name>
</gene>
<evidence type="ECO:0000313" key="2">
    <source>
        <dbReference type="Proteomes" id="UP000763641"/>
    </source>
</evidence>
<dbReference type="EMBL" id="JAFEMC010000008">
    <property type="protein sequence ID" value="MBM6578433.1"/>
    <property type="molecule type" value="Genomic_DNA"/>
</dbReference>
<comment type="caution">
    <text evidence="1">The sequence shown here is derived from an EMBL/GenBank/DDBJ whole genome shotgun (WGS) entry which is preliminary data.</text>
</comment>
<reference evidence="1 2" key="1">
    <citation type="submission" date="2020-12" db="EMBL/GenBank/DDBJ databases">
        <title>Sphingomonas sp.</title>
        <authorList>
            <person name="Kim M.K."/>
        </authorList>
    </citation>
    <scope>NUCLEOTIDE SEQUENCE [LARGE SCALE GENOMIC DNA]</scope>
    <source>
        <strain evidence="1 2">BT552</strain>
    </source>
</reference>
<name>A0ABS2DD31_9SPHN</name>